<evidence type="ECO:0000313" key="2">
    <source>
        <dbReference type="Proteomes" id="UP000029385"/>
    </source>
</evidence>
<protein>
    <submittedName>
        <fullName evidence="1">Uncharacterized protein</fullName>
    </submittedName>
</protein>
<keyword evidence="2" id="KW-1185">Reference proteome</keyword>
<dbReference type="RefSeq" id="WP_022968933.1">
    <property type="nucleotide sequence ID" value="NZ_ATVD01000002.1"/>
</dbReference>
<reference evidence="1 2" key="1">
    <citation type="submission" date="2013-09" db="EMBL/GenBank/DDBJ databases">
        <title>Genome sequencing of Arenimonas oryziterrae.</title>
        <authorList>
            <person name="Chen F."/>
            <person name="Wang G."/>
        </authorList>
    </citation>
    <scope>NUCLEOTIDE SEQUENCE [LARGE SCALE GENOMIC DNA]</scope>
    <source>
        <strain evidence="1 2">YC6267</strain>
    </source>
</reference>
<comment type="caution">
    <text evidence="1">The sequence shown here is derived from an EMBL/GenBank/DDBJ whole genome shotgun (WGS) entry which is preliminary data.</text>
</comment>
<gene>
    <name evidence="1" type="ORF">N789_01760</name>
</gene>
<evidence type="ECO:0000313" key="1">
    <source>
        <dbReference type="EMBL" id="KFN44763.1"/>
    </source>
</evidence>
<dbReference type="PATRIC" id="fig|1121015.4.peg.348"/>
<dbReference type="AlphaFoldDB" id="A0A091AWU0"/>
<organism evidence="1 2">
    <name type="scientific">Arenimonas oryziterrae DSM 21050 = YC6267</name>
    <dbReference type="NCBI Taxonomy" id="1121015"/>
    <lineage>
        <taxon>Bacteria</taxon>
        <taxon>Pseudomonadati</taxon>
        <taxon>Pseudomonadota</taxon>
        <taxon>Gammaproteobacteria</taxon>
        <taxon>Lysobacterales</taxon>
        <taxon>Lysobacteraceae</taxon>
        <taxon>Arenimonas</taxon>
    </lineage>
</organism>
<dbReference type="eggNOG" id="ENOG50314IV">
    <property type="taxonomic scope" value="Bacteria"/>
</dbReference>
<proteinExistence type="predicted"/>
<dbReference type="Proteomes" id="UP000029385">
    <property type="component" value="Unassembled WGS sequence"/>
</dbReference>
<accession>A0A091AWU0</accession>
<sequence length="89" mass="9263">MGEHETYAVFLHSGALEALGEAIKPYLSDGPAGTHIQCTGVDTGGAFCEMKLTSKNSAGKDVELELMVPTAMIRLIVSITDGEGGFGFA</sequence>
<name>A0A091AWU0_9GAMM</name>
<dbReference type="OrthoDB" id="5956546at2"/>
<dbReference type="STRING" id="1121015.GCA_000420545_01298"/>
<dbReference type="EMBL" id="AVCI01000001">
    <property type="protein sequence ID" value="KFN44763.1"/>
    <property type="molecule type" value="Genomic_DNA"/>
</dbReference>